<dbReference type="PANTHER" id="PTHR47203:SF1">
    <property type="entry name" value="HYPOTHETICAL BASE EXCISION DNA REPAIR PROTEIN (EUROFUNG)"/>
    <property type="match status" value="1"/>
</dbReference>
<dbReference type="GO" id="GO:0016787">
    <property type="term" value="F:hydrolase activity"/>
    <property type="evidence" value="ECO:0007669"/>
    <property type="project" value="UniProtKB-ARBA"/>
</dbReference>
<dbReference type="EMBL" id="DF237511">
    <property type="protein sequence ID" value="GAQ89783.1"/>
    <property type="molecule type" value="Genomic_DNA"/>
</dbReference>
<feature type="compositionally biased region" description="Polar residues" evidence="1">
    <location>
        <begin position="105"/>
        <end position="121"/>
    </location>
</feature>
<organism evidence="3 4">
    <name type="scientific">Klebsormidium nitens</name>
    <name type="common">Green alga</name>
    <name type="synonym">Ulothrix nitens</name>
    <dbReference type="NCBI Taxonomy" id="105231"/>
    <lineage>
        <taxon>Eukaryota</taxon>
        <taxon>Viridiplantae</taxon>
        <taxon>Streptophyta</taxon>
        <taxon>Klebsormidiophyceae</taxon>
        <taxon>Klebsormidiales</taxon>
        <taxon>Klebsormidiaceae</taxon>
        <taxon>Klebsormidium</taxon>
    </lineage>
</organism>
<dbReference type="STRING" id="105231.A0A1Y1IGL5"/>
<dbReference type="InterPro" id="IPR023170">
    <property type="entry name" value="HhH_base_excis_C"/>
</dbReference>
<dbReference type="GO" id="GO:0140097">
    <property type="term" value="F:catalytic activity, acting on DNA"/>
    <property type="evidence" value="ECO:0007669"/>
    <property type="project" value="UniProtKB-ARBA"/>
</dbReference>
<feature type="region of interest" description="Disordered" evidence="1">
    <location>
        <begin position="64"/>
        <end position="87"/>
    </location>
</feature>
<dbReference type="AlphaFoldDB" id="A0A1Y1IGL5"/>
<dbReference type="InterPro" id="IPR003265">
    <property type="entry name" value="HhH-GPD_domain"/>
</dbReference>
<feature type="compositionally biased region" description="Basic and acidic residues" evidence="1">
    <location>
        <begin position="122"/>
        <end position="143"/>
    </location>
</feature>
<feature type="region of interest" description="Disordered" evidence="1">
    <location>
        <begin position="104"/>
        <end position="180"/>
    </location>
</feature>
<keyword evidence="4" id="KW-1185">Reference proteome</keyword>
<dbReference type="PANTHER" id="PTHR47203">
    <property type="match status" value="1"/>
</dbReference>
<dbReference type="CDD" id="cd00056">
    <property type="entry name" value="ENDO3c"/>
    <property type="match status" value="1"/>
</dbReference>
<feature type="compositionally biased region" description="Polar residues" evidence="1">
    <location>
        <begin position="169"/>
        <end position="180"/>
    </location>
</feature>
<evidence type="ECO:0000313" key="4">
    <source>
        <dbReference type="Proteomes" id="UP000054558"/>
    </source>
</evidence>
<dbReference type="SUPFAM" id="SSF48150">
    <property type="entry name" value="DNA-glycosylase"/>
    <property type="match status" value="1"/>
</dbReference>
<dbReference type="Gene3D" id="1.10.340.30">
    <property type="entry name" value="Hypothetical protein, domain 2"/>
    <property type="match status" value="1"/>
</dbReference>
<dbReference type="OrthoDB" id="5607at2759"/>
<dbReference type="GO" id="GO:0006284">
    <property type="term" value="P:base-excision repair"/>
    <property type="evidence" value="ECO:0007669"/>
    <property type="project" value="InterPro"/>
</dbReference>
<protein>
    <recommendedName>
        <fullName evidence="2">HhH-GPD domain-containing protein</fullName>
    </recommendedName>
</protein>
<dbReference type="Gene3D" id="1.10.1670.10">
    <property type="entry name" value="Helix-hairpin-Helix base-excision DNA repair enzymes (C-terminal)"/>
    <property type="match status" value="1"/>
</dbReference>
<evidence type="ECO:0000313" key="3">
    <source>
        <dbReference type="EMBL" id="GAQ89783.1"/>
    </source>
</evidence>
<dbReference type="SMART" id="SM00478">
    <property type="entry name" value="ENDO3c"/>
    <property type="match status" value="1"/>
</dbReference>
<feature type="region of interest" description="Disordered" evidence="1">
    <location>
        <begin position="401"/>
        <end position="429"/>
    </location>
</feature>
<feature type="domain" description="HhH-GPD" evidence="2">
    <location>
        <begin position="239"/>
        <end position="396"/>
    </location>
</feature>
<dbReference type="InterPro" id="IPR011257">
    <property type="entry name" value="DNA_glycosylase"/>
</dbReference>
<name>A0A1Y1IGL5_KLENI</name>
<dbReference type="Pfam" id="PF00730">
    <property type="entry name" value="HhH-GPD"/>
    <property type="match status" value="1"/>
</dbReference>
<sequence length="429" mass="46490">MDNLDSGLRTPEVKSSKRLKVSLSVPAVLGSSNAGIKREAENFDFESGASPPFELNNEHIKISAQPVKELRPSAARSHGLREAKEEPADYTAGLNVAASLPLYAPNSNQAPQRLLRSQTKASQKESIKEETPSKVSTDIDQRKPAGSRKRNFQNVQEEPLQTVAPVTPQPQVLNGRGSASQPAVKMELSLAKQTSSSFPQASKLPLTQTSASLQITQAQPPGETAGHSSVLDSLVRTILSQNTTDTNSKRAFASLKQAFPTWEDVRAAGPGPLAASIKSGGLAEIKARRILDILEHLASKYGALELEHLRSMSDEQVKAELSQFKGVGPKTVACVLMFCLDRNEFPVDTHVWRISKRLGWVPQTADREATYLHLNQRVPDDVKYDLHCLLVGHGKKCPGCAKGGRPQKAPDGPCPLTPWIRGAGKGDKK</sequence>
<dbReference type="Proteomes" id="UP000054558">
    <property type="component" value="Unassembled WGS sequence"/>
</dbReference>
<gene>
    <name evidence="3" type="ORF">KFL_005620010</name>
</gene>
<evidence type="ECO:0000259" key="2">
    <source>
        <dbReference type="SMART" id="SM00478"/>
    </source>
</evidence>
<reference evidence="3 4" key="1">
    <citation type="journal article" date="2014" name="Nat. Commun.">
        <title>Klebsormidium flaccidum genome reveals primary factors for plant terrestrial adaptation.</title>
        <authorList>
            <person name="Hori K."/>
            <person name="Maruyama F."/>
            <person name="Fujisawa T."/>
            <person name="Togashi T."/>
            <person name="Yamamoto N."/>
            <person name="Seo M."/>
            <person name="Sato S."/>
            <person name="Yamada T."/>
            <person name="Mori H."/>
            <person name="Tajima N."/>
            <person name="Moriyama T."/>
            <person name="Ikeuchi M."/>
            <person name="Watanabe M."/>
            <person name="Wada H."/>
            <person name="Kobayashi K."/>
            <person name="Saito M."/>
            <person name="Masuda T."/>
            <person name="Sasaki-Sekimoto Y."/>
            <person name="Mashiguchi K."/>
            <person name="Awai K."/>
            <person name="Shimojima M."/>
            <person name="Masuda S."/>
            <person name="Iwai M."/>
            <person name="Nobusawa T."/>
            <person name="Narise T."/>
            <person name="Kondo S."/>
            <person name="Saito H."/>
            <person name="Sato R."/>
            <person name="Murakawa M."/>
            <person name="Ihara Y."/>
            <person name="Oshima-Yamada Y."/>
            <person name="Ohtaka K."/>
            <person name="Satoh M."/>
            <person name="Sonobe K."/>
            <person name="Ishii M."/>
            <person name="Ohtani R."/>
            <person name="Kanamori-Sato M."/>
            <person name="Honoki R."/>
            <person name="Miyazaki D."/>
            <person name="Mochizuki H."/>
            <person name="Umetsu J."/>
            <person name="Higashi K."/>
            <person name="Shibata D."/>
            <person name="Kamiya Y."/>
            <person name="Sato N."/>
            <person name="Nakamura Y."/>
            <person name="Tabata S."/>
            <person name="Ida S."/>
            <person name="Kurokawa K."/>
            <person name="Ohta H."/>
        </authorList>
    </citation>
    <scope>NUCLEOTIDE SEQUENCE [LARGE SCALE GENOMIC DNA]</scope>
    <source>
        <strain evidence="3 4">NIES-2285</strain>
    </source>
</reference>
<proteinExistence type="predicted"/>
<accession>A0A1Y1IGL5</accession>
<evidence type="ECO:0000256" key="1">
    <source>
        <dbReference type="SAM" id="MobiDB-lite"/>
    </source>
</evidence>